<organism evidence="17 18">
    <name type="scientific">Desulfonatronospira thiodismutans ASO3-1</name>
    <dbReference type="NCBI Taxonomy" id="555779"/>
    <lineage>
        <taxon>Bacteria</taxon>
        <taxon>Pseudomonadati</taxon>
        <taxon>Thermodesulfobacteriota</taxon>
        <taxon>Desulfovibrionia</taxon>
        <taxon>Desulfovibrionales</taxon>
        <taxon>Desulfonatronovibrionaceae</taxon>
        <taxon>Desulfonatronospira</taxon>
    </lineage>
</organism>
<dbReference type="InterPro" id="IPR013767">
    <property type="entry name" value="PAS_fold"/>
</dbReference>
<dbReference type="Pfam" id="PF02518">
    <property type="entry name" value="HATPase_c"/>
    <property type="match status" value="1"/>
</dbReference>
<dbReference type="Proteomes" id="UP000005496">
    <property type="component" value="Unassembled WGS sequence"/>
</dbReference>
<dbReference type="Pfam" id="PF00072">
    <property type="entry name" value="Response_reg"/>
    <property type="match status" value="1"/>
</dbReference>
<dbReference type="InterPro" id="IPR000014">
    <property type="entry name" value="PAS"/>
</dbReference>
<feature type="domain" description="Response regulatory" evidence="14">
    <location>
        <begin position="943"/>
        <end position="1059"/>
    </location>
</feature>
<dbReference type="FunFam" id="1.10.287.130:FF:000038">
    <property type="entry name" value="Sensory transduction histidine kinase"/>
    <property type="match status" value="1"/>
</dbReference>
<comment type="subcellular location">
    <subcellularLocation>
        <location evidence="2">Membrane</location>
    </subcellularLocation>
</comment>
<dbReference type="GO" id="GO:0006355">
    <property type="term" value="P:regulation of DNA-templated transcription"/>
    <property type="evidence" value="ECO:0007669"/>
    <property type="project" value="InterPro"/>
</dbReference>
<dbReference type="AlphaFoldDB" id="D6SSH0"/>
<dbReference type="Gene3D" id="3.30.565.10">
    <property type="entry name" value="Histidine kinase-like ATPase, C-terminal domain"/>
    <property type="match status" value="1"/>
</dbReference>
<keyword evidence="9" id="KW-0902">Two-component regulatory system</keyword>
<evidence type="ECO:0000256" key="3">
    <source>
        <dbReference type="ARBA" id="ARBA00012438"/>
    </source>
</evidence>
<feature type="modified residue" description="4-aspartylphosphate" evidence="11">
    <location>
        <position position="992"/>
    </location>
</feature>
<keyword evidence="5" id="KW-0808">Transferase</keyword>
<dbReference type="SUPFAM" id="SSF47384">
    <property type="entry name" value="Homodimeric domain of signal transducing histidine kinase"/>
    <property type="match status" value="1"/>
</dbReference>
<dbReference type="CDD" id="cd17546">
    <property type="entry name" value="REC_hyHK_CKI1_RcsC-like"/>
    <property type="match status" value="1"/>
</dbReference>
<comment type="caution">
    <text evidence="17">The sequence shown here is derived from an EMBL/GenBank/DDBJ whole genome shotgun (WGS) entry which is preliminary data.</text>
</comment>
<evidence type="ECO:0000256" key="8">
    <source>
        <dbReference type="ARBA" id="ARBA00022840"/>
    </source>
</evidence>
<gene>
    <name evidence="17" type="ORF">Dthio_PD0971</name>
</gene>
<evidence type="ECO:0000259" key="15">
    <source>
        <dbReference type="PROSITE" id="PS50112"/>
    </source>
</evidence>
<evidence type="ECO:0000256" key="9">
    <source>
        <dbReference type="ARBA" id="ARBA00023012"/>
    </source>
</evidence>
<evidence type="ECO:0000256" key="2">
    <source>
        <dbReference type="ARBA" id="ARBA00004370"/>
    </source>
</evidence>
<dbReference type="Pfam" id="PF08448">
    <property type="entry name" value="PAS_4"/>
    <property type="match status" value="2"/>
</dbReference>
<feature type="compositionally biased region" description="Acidic residues" evidence="12">
    <location>
        <begin position="122"/>
        <end position="131"/>
    </location>
</feature>
<evidence type="ECO:0000256" key="6">
    <source>
        <dbReference type="ARBA" id="ARBA00022741"/>
    </source>
</evidence>
<dbReference type="CDD" id="cd00082">
    <property type="entry name" value="HisKA"/>
    <property type="match status" value="1"/>
</dbReference>
<dbReference type="InterPro" id="IPR013655">
    <property type="entry name" value="PAS_fold_3"/>
</dbReference>
<feature type="domain" description="PAC" evidence="16">
    <location>
        <begin position="240"/>
        <end position="295"/>
    </location>
</feature>
<dbReference type="GO" id="GO:0005524">
    <property type="term" value="F:ATP binding"/>
    <property type="evidence" value="ECO:0007669"/>
    <property type="project" value="UniProtKB-KW"/>
</dbReference>
<evidence type="ECO:0000256" key="10">
    <source>
        <dbReference type="ARBA" id="ARBA00023136"/>
    </source>
</evidence>
<feature type="domain" description="PAS" evidence="15">
    <location>
        <begin position="422"/>
        <end position="486"/>
    </location>
</feature>
<keyword evidence="6" id="KW-0547">Nucleotide-binding</keyword>
<dbReference type="InterPro" id="IPR011006">
    <property type="entry name" value="CheY-like_superfamily"/>
</dbReference>
<dbReference type="SMART" id="SM00091">
    <property type="entry name" value="PAS"/>
    <property type="match status" value="4"/>
</dbReference>
<evidence type="ECO:0000259" key="14">
    <source>
        <dbReference type="PROSITE" id="PS50110"/>
    </source>
</evidence>
<keyword evidence="10" id="KW-0472">Membrane</keyword>
<dbReference type="Gene3D" id="1.10.287.130">
    <property type="match status" value="1"/>
</dbReference>
<dbReference type="PROSITE" id="PS50113">
    <property type="entry name" value="PAC"/>
    <property type="match status" value="3"/>
</dbReference>
<protein>
    <recommendedName>
        <fullName evidence="3">histidine kinase</fullName>
        <ecNumber evidence="3">2.7.13.3</ecNumber>
    </recommendedName>
</protein>
<proteinExistence type="predicted"/>
<dbReference type="InterPro" id="IPR005467">
    <property type="entry name" value="His_kinase_dom"/>
</dbReference>
<feature type="domain" description="PAS" evidence="15">
    <location>
        <begin position="171"/>
        <end position="241"/>
    </location>
</feature>
<accession>D6SSH0</accession>
<dbReference type="InterPro" id="IPR001610">
    <property type="entry name" value="PAC"/>
</dbReference>
<keyword evidence="4 11" id="KW-0597">Phosphoprotein</keyword>
<dbReference type="PROSITE" id="PS50109">
    <property type="entry name" value="HIS_KIN"/>
    <property type="match status" value="1"/>
</dbReference>
<reference evidence="17" key="1">
    <citation type="submission" date="2010-05" db="EMBL/GenBank/DDBJ databases">
        <title>The draft genome of Desulfonatronospira thiodismutans ASO3-1.</title>
        <authorList>
            <consortium name="US DOE Joint Genome Institute (JGI-PGF)"/>
            <person name="Lucas S."/>
            <person name="Copeland A."/>
            <person name="Lapidus A."/>
            <person name="Cheng J.-F."/>
            <person name="Bruce D."/>
            <person name="Goodwin L."/>
            <person name="Pitluck S."/>
            <person name="Chertkov O."/>
            <person name="Brettin T."/>
            <person name="Detter J.C."/>
            <person name="Han C."/>
            <person name="Land M.L."/>
            <person name="Hauser L."/>
            <person name="Kyrpides N."/>
            <person name="Mikhailova N."/>
            <person name="Muyzer G."/>
            <person name="Woyke T."/>
        </authorList>
    </citation>
    <scope>NUCLEOTIDE SEQUENCE [LARGE SCALE GENOMIC DNA]</scope>
    <source>
        <strain evidence="17">ASO3-1</strain>
    </source>
</reference>
<dbReference type="InterPro" id="IPR004358">
    <property type="entry name" value="Sig_transdc_His_kin-like_C"/>
</dbReference>
<dbReference type="SUPFAM" id="SSF55874">
    <property type="entry name" value="ATPase domain of HSP90 chaperone/DNA topoisomerase II/histidine kinase"/>
    <property type="match status" value="1"/>
</dbReference>
<dbReference type="SMART" id="SM00086">
    <property type="entry name" value="PAC"/>
    <property type="match status" value="3"/>
</dbReference>
<sequence length="1150" mass="129603">MSHKTFLFKDLVDLERLQGMFENYAASTGYKIGILSYPGQEMLISTGWKDLGSRFKSFQLVTGDSLNPGKHPYTADNARHRVCIRESPDGYLEGIAPVLVDGTLMASIFMSAPETSARPDGEDPDADESSPADDRSFQSALAFLSEMAAMLGDQGLAELRLRRTSRKLEKSEATFKSLVEHLPQRIFIKDLNSNYVTCNQIYAGDVGLTPEEIPGKTDFDLHPEELARKYRRDDHRVITQDAPLELEESYSRGDSSLWISTTKVPYRDESGNIIGVLGIFQDITRSKEQQAELKYKEQLLKNIVDTQSELICRFLPDGTLTYVNPAYCRYFNRDEQDLLGRVFLPMVHDDDLQYVQECFSSLGPDRPEITYQHRIRLPDGQIRWQEWTDRAFIDEQGKVFEYQAVGRDITEHRQAVNSLQESEQRYRGLVESQNDLIVRVDPDNRLTYVNDTYCKVFGRTREELLGSSFTPLVHEEDIEDTLKAMEDLKTPPYRAQMQQRAMTVDGWRWIHWEDSALLDQQGRIVEIQGVGRDITDLKKAQEDLQQSEKNFRLIFENSPVGMATHEILLDEHGRPVDYIFLDANPAFETHTGLSAQEVTGRRATEVLPGIENSSFIDTYAQVAFSGKTANFQEFSPPLNRHFMISAYQMAHGQFAASFIDITELEKTRRELVRAKEAAEAASQAKSTFLANMSHEIRTPMNAILGFAQILERDSTLGPDHARHVQSISRNADHLLSILNDILDMSRIEAGQIEHNPRDFNLHQTFEDLELMFIPRAVSKGLELTFEKNGSLPRAGHADPGMLRQIMVNLLGNACKFTSQGEVTFRISAEKNSEACGTGQGGFTLNVQVQDSGPGIDPEEMDRIFDPFHQGGRDPGEGGTGLGLHISRKYARIMGGDLSVSPHTEKGSLFCLQVPVQQATRPVEDGKPPSGRVQSLPADMAPVLVMVVDDKKDNRSMLVELLRPLGFETVEAADGREALDLFQERCPQAVLMDIRMPGMDGYQAIKSIRQVAGEQGPFIVAVTAFAFQQDREAALAAGADEYLSKPFQPEDLFRLLGQGLAIEYVMSDTRQDQPQGLYQEKMLPADLDPETISKMRSALEEGDVRLLKELISSIRKKHPQTSDTMMEMAERFDYIQLETMLDQARSGQNRE</sequence>
<dbReference type="OrthoDB" id="5436771at2"/>
<dbReference type="InterPro" id="IPR003594">
    <property type="entry name" value="HATPase_dom"/>
</dbReference>
<dbReference type="SMART" id="SM00388">
    <property type="entry name" value="HisKA"/>
    <property type="match status" value="1"/>
</dbReference>
<evidence type="ECO:0000259" key="13">
    <source>
        <dbReference type="PROSITE" id="PS50109"/>
    </source>
</evidence>
<dbReference type="SMART" id="SM00387">
    <property type="entry name" value="HATPase_c"/>
    <property type="match status" value="1"/>
</dbReference>
<dbReference type="InterPro" id="IPR013656">
    <property type="entry name" value="PAS_4"/>
</dbReference>
<dbReference type="Gene3D" id="3.40.50.2300">
    <property type="match status" value="1"/>
</dbReference>
<dbReference type="PROSITE" id="PS50112">
    <property type="entry name" value="PAS"/>
    <property type="match status" value="3"/>
</dbReference>
<dbReference type="InterPro" id="IPR036890">
    <property type="entry name" value="HATPase_C_sf"/>
</dbReference>
<dbReference type="InterPro" id="IPR035965">
    <property type="entry name" value="PAS-like_dom_sf"/>
</dbReference>
<dbReference type="Pfam" id="PF08447">
    <property type="entry name" value="PAS_3"/>
    <property type="match status" value="1"/>
</dbReference>
<evidence type="ECO:0000256" key="7">
    <source>
        <dbReference type="ARBA" id="ARBA00022777"/>
    </source>
</evidence>
<keyword evidence="18" id="KW-1185">Reference proteome</keyword>
<feature type="domain" description="PAC" evidence="16">
    <location>
        <begin position="369"/>
        <end position="421"/>
    </location>
</feature>
<dbReference type="EC" id="2.7.13.3" evidence="3"/>
<evidence type="ECO:0000259" key="16">
    <source>
        <dbReference type="PROSITE" id="PS50113"/>
    </source>
</evidence>
<name>D6SSH0_9BACT</name>
<comment type="catalytic activity">
    <reaction evidence="1">
        <text>ATP + protein L-histidine = ADP + protein N-phospho-L-histidine.</text>
        <dbReference type="EC" id="2.7.13.3"/>
    </reaction>
</comment>
<feature type="domain" description="Histidine kinase" evidence="13">
    <location>
        <begin position="691"/>
        <end position="917"/>
    </location>
</feature>
<keyword evidence="7 17" id="KW-0418">Kinase</keyword>
<dbReference type="PRINTS" id="PR00344">
    <property type="entry name" value="BCTRLSENSOR"/>
</dbReference>
<dbReference type="PROSITE" id="PS50110">
    <property type="entry name" value="RESPONSE_REGULATORY"/>
    <property type="match status" value="1"/>
</dbReference>
<dbReference type="RefSeq" id="WP_008870985.1">
    <property type="nucleotide sequence ID" value="NZ_ACJN02000003.1"/>
</dbReference>
<dbReference type="CDD" id="cd16922">
    <property type="entry name" value="HATPase_EvgS-ArcB-TorS-like"/>
    <property type="match status" value="1"/>
</dbReference>
<dbReference type="eggNOG" id="COG2205">
    <property type="taxonomic scope" value="Bacteria"/>
</dbReference>
<feature type="domain" description="PAC" evidence="16">
    <location>
        <begin position="493"/>
        <end position="546"/>
    </location>
</feature>
<evidence type="ECO:0000313" key="17">
    <source>
        <dbReference type="EMBL" id="EFI33636.1"/>
    </source>
</evidence>
<evidence type="ECO:0000256" key="4">
    <source>
        <dbReference type="ARBA" id="ARBA00022553"/>
    </source>
</evidence>
<feature type="region of interest" description="Disordered" evidence="12">
    <location>
        <begin position="114"/>
        <end position="134"/>
    </location>
</feature>
<dbReference type="Pfam" id="PF00512">
    <property type="entry name" value="HisKA"/>
    <property type="match status" value="1"/>
</dbReference>
<dbReference type="InterPro" id="IPR001789">
    <property type="entry name" value="Sig_transdc_resp-reg_receiver"/>
</dbReference>
<dbReference type="PANTHER" id="PTHR43047">
    <property type="entry name" value="TWO-COMPONENT HISTIDINE PROTEIN KINASE"/>
    <property type="match status" value="1"/>
</dbReference>
<evidence type="ECO:0000256" key="11">
    <source>
        <dbReference type="PROSITE-ProRule" id="PRU00169"/>
    </source>
</evidence>
<dbReference type="InterPro" id="IPR003661">
    <property type="entry name" value="HisK_dim/P_dom"/>
</dbReference>
<feature type="domain" description="PAS" evidence="15">
    <location>
        <begin position="296"/>
        <end position="357"/>
    </location>
</feature>
<dbReference type="NCBIfam" id="TIGR00229">
    <property type="entry name" value="sensory_box"/>
    <property type="match status" value="4"/>
</dbReference>
<keyword evidence="8" id="KW-0067">ATP-binding</keyword>
<dbReference type="GO" id="GO:0000155">
    <property type="term" value="F:phosphorelay sensor kinase activity"/>
    <property type="evidence" value="ECO:0007669"/>
    <property type="project" value="InterPro"/>
</dbReference>
<dbReference type="InterPro" id="IPR000700">
    <property type="entry name" value="PAS-assoc_C"/>
</dbReference>
<evidence type="ECO:0000313" key="18">
    <source>
        <dbReference type="Proteomes" id="UP000005496"/>
    </source>
</evidence>
<dbReference type="GO" id="GO:0016020">
    <property type="term" value="C:membrane"/>
    <property type="evidence" value="ECO:0007669"/>
    <property type="project" value="UniProtKB-SubCell"/>
</dbReference>
<dbReference type="InterPro" id="IPR036097">
    <property type="entry name" value="HisK_dim/P_sf"/>
</dbReference>
<evidence type="ECO:0000256" key="1">
    <source>
        <dbReference type="ARBA" id="ARBA00000085"/>
    </source>
</evidence>
<evidence type="ECO:0000256" key="12">
    <source>
        <dbReference type="SAM" id="MobiDB-lite"/>
    </source>
</evidence>
<evidence type="ECO:0000256" key="5">
    <source>
        <dbReference type="ARBA" id="ARBA00022679"/>
    </source>
</evidence>
<dbReference type="Gene3D" id="3.30.450.20">
    <property type="entry name" value="PAS domain"/>
    <property type="match status" value="4"/>
</dbReference>
<dbReference type="SUPFAM" id="SSF52172">
    <property type="entry name" value="CheY-like"/>
    <property type="match status" value="1"/>
</dbReference>
<dbReference type="SMART" id="SM00448">
    <property type="entry name" value="REC"/>
    <property type="match status" value="1"/>
</dbReference>
<dbReference type="Pfam" id="PF00989">
    <property type="entry name" value="PAS"/>
    <property type="match status" value="1"/>
</dbReference>
<dbReference type="SUPFAM" id="SSF55785">
    <property type="entry name" value="PYP-like sensor domain (PAS domain)"/>
    <property type="match status" value="4"/>
</dbReference>
<dbReference type="EMBL" id="ACJN02000003">
    <property type="protein sequence ID" value="EFI33636.1"/>
    <property type="molecule type" value="Genomic_DNA"/>
</dbReference>
<dbReference type="CDD" id="cd00130">
    <property type="entry name" value="PAS"/>
    <property type="match status" value="4"/>
</dbReference>